<protein>
    <recommendedName>
        <fullName evidence="3">RNase H type-1 domain-containing protein</fullName>
    </recommendedName>
</protein>
<keyword evidence="2" id="KW-1185">Reference proteome</keyword>
<evidence type="ECO:0000313" key="1">
    <source>
        <dbReference type="EMBL" id="KAK8546610.1"/>
    </source>
</evidence>
<dbReference type="Proteomes" id="UP001472677">
    <property type="component" value="Unassembled WGS sequence"/>
</dbReference>
<evidence type="ECO:0008006" key="3">
    <source>
        <dbReference type="Google" id="ProtNLM"/>
    </source>
</evidence>
<proteinExistence type="predicted"/>
<accession>A0ABR2DUJ9</accession>
<organism evidence="1 2">
    <name type="scientific">Hibiscus sabdariffa</name>
    <name type="common">roselle</name>
    <dbReference type="NCBI Taxonomy" id="183260"/>
    <lineage>
        <taxon>Eukaryota</taxon>
        <taxon>Viridiplantae</taxon>
        <taxon>Streptophyta</taxon>
        <taxon>Embryophyta</taxon>
        <taxon>Tracheophyta</taxon>
        <taxon>Spermatophyta</taxon>
        <taxon>Magnoliopsida</taxon>
        <taxon>eudicotyledons</taxon>
        <taxon>Gunneridae</taxon>
        <taxon>Pentapetalae</taxon>
        <taxon>rosids</taxon>
        <taxon>malvids</taxon>
        <taxon>Malvales</taxon>
        <taxon>Malvaceae</taxon>
        <taxon>Malvoideae</taxon>
        <taxon>Hibiscus</taxon>
    </lineage>
</organism>
<dbReference type="EMBL" id="JBBPBM010000023">
    <property type="protein sequence ID" value="KAK8546610.1"/>
    <property type="molecule type" value="Genomic_DNA"/>
</dbReference>
<evidence type="ECO:0000313" key="2">
    <source>
        <dbReference type="Proteomes" id="UP001472677"/>
    </source>
</evidence>
<sequence length="89" mass="9600">MSADALKAISRGGADYGRLAILRYILDLCNRDWIVSFNQISRGNNGVADCLSKMALGGDFRVKRLDEPPMEVVPIVNIDAQCLGASSSV</sequence>
<comment type="caution">
    <text evidence="1">The sequence shown here is derived from an EMBL/GenBank/DDBJ whole genome shotgun (WGS) entry which is preliminary data.</text>
</comment>
<gene>
    <name evidence="1" type="ORF">V6N12_027386</name>
</gene>
<name>A0ABR2DUJ9_9ROSI</name>
<reference evidence="1 2" key="1">
    <citation type="journal article" date="2024" name="G3 (Bethesda)">
        <title>Genome assembly of Hibiscus sabdariffa L. provides insights into metabolisms of medicinal natural products.</title>
        <authorList>
            <person name="Kim T."/>
        </authorList>
    </citation>
    <scope>NUCLEOTIDE SEQUENCE [LARGE SCALE GENOMIC DNA]</scope>
    <source>
        <strain evidence="1">TK-2024</strain>
        <tissue evidence="1">Old leaves</tissue>
    </source>
</reference>